<organism evidence="4 5">
    <name type="scientific">Phaeodactylibacter luteus</name>
    <dbReference type="NCBI Taxonomy" id="1564516"/>
    <lineage>
        <taxon>Bacteria</taxon>
        <taxon>Pseudomonadati</taxon>
        <taxon>Bacteroidota</taxon>
        <taxon>Saprospiria</taxon>
        <taxon>Saprospirales</taxon>
        <taxon>Haliscomenobacteraceae</taxon>
        <taxon>Phaeodactylibacter</taxon>
    </lineage>
</organism>
<dbReference type="InterPro" id="IPR036291">
    <property type="entry name" value="NAD(P)-bd_dom_sf"/>
</dbReference>
<dbReference type="Proteomes" id="UP000321580">
    <property type="component" value="Unassembled WGS sequence"/>
</dbReference>
<keyword evidence="2" id="KW-0560">Oxidoreductase</keyword>
<dbReference type="Pfam" id="PF00107">
    <property type="entry name" value="ADH_zinc_N"/>
    <property type="match status" value="1"/>
</dbReference>
<keyword evidence="1" id="KW-0521">NADP</keyword>
<gene>
    <name evidence="4" type="ORF">FRY97_20810</name>
</gene>
<keyword evidence="5" id="KW-1185">Reference proteome</keyword>
<dbReference type="InterPro" id="IPR014189">
    <property type="entry name" value="Quinone_OxRdtase_PIG3"/>
</dbReference>
<dbReference type="GO" id="GO:0070402">
    <property type="term" value="F:NADPH binding"/>
    <property type="evidence" value="ECO:0007669"/>
    <property type="project" value="TreeGrafter"/>
</dbReference>
<sequence length="326" mass="34919">MQAVQLKKPGGPEQLFIGDYPKPVPNENEILVRVEASALNRADTLQRMGKYPPPPGESEIMGLEIAGEVVALGSQAIQWKKGDKVCALLGGGGYAEYAVVPARLAMPWPKGFSATEAAAIPEVFLTAFQSLNWLAQAKPGENVLIHAGASGVGTAAIQLAKAMGTTPFVTASAGKHSLCLELGAKTAIDYRSEDFAARIRELTGGSGANVIVDFIGGPYFQQNLDALAVEGRMVMLAFLGTPIAEGLNLAPILRKRLQILGSTLRARSLNYKIRLSTDLQKFAWPLFASGALRPVIDRVYDWQETGAAHEYMESNQSKGKIILKVS</sequence>
<dbReference type="PANTHER" id="PTHR48106:SF18">
    <property type="entry name" value="QUINONE OXIDOREDUCTASE PIG3"/>
    <property type="match status" value="1"/>
</dbReference>
<dbReference type="SMART" id="SM00829">
    <property type="entry name" value="PKS_ER"/>
    <property type="match status" value="1"/>
</dbReference>
<dbReference type="InterPro" id="IPR020843">
    <property type="entry name" value="ER"/>
</dbReference>
<protein>
    <submittedName>
        <fullName evidence="4">NAD(P)H-quinone oxidoreductase</fullName>
    </submittedName>
</protein>
<dbReference type="SUPFAM" id="SSF51735">
    <property type="entry name" value="NAD(P)-binding Rossmann-fold domains"/>
    <property type="match status" value="1"/>
</dbReference>
<evidence type="ECO:0000313" key="5">
    <source>
        <dbReference type="Proteomes" id="UP000321580"/>
    </source>
</evidence>
<dbReference type="InterPro" id="IPR013154">
    <property type="entry name" value="ADH-like_N"/>
</dbReference>
<dbReference type="InterPro" id="IPR011032">
    <property type="entry name" value="GroES-like_sf"/>
</dbReference>
<dbReference type="OrthoDB" id="9787435at2"/>
<dbReference type="InterPro" id="IPR013149">
    <property type="entry name" value="ADH-like_C"/>
</dbReference>
<dbReference type="CDD" id="cd05276">
    <property type="entry name" value="p53_inducible_oxidoreductase"/>
    <property type="match status" value="1"/>
</dbReference>
<dbReference type="NCBIfam" id="TIGR02824">
    <property type="entry name" value="quinone_pig3"/>
    <property type="match status" value="1"/>
</dbReference>
<dbReference type="PANTHER" id="PTHR48106">
    <property type="entry name" value="QUINONE OXIDOREDUCTASE PIG3-RELATED"/>
    <property type="match status" value="1"/>
</dbReference>
<dbReference type="EMBL" id="VOOR01000081">
    <property type="protein sequence ID" value="TXB60098.1"/>
    <property type="molecule type" value="Genomic_DNA"/>
</dbReference>
<dbReference type="RefSeq" id="WP_147169556.1">
    <property type="nucleotide sequence ID" value="NZ_VOOR01000081.1"/>
</dbReference>
<comment type="caution">
    <text evidence="4">The sequence shown here is derived from an EMBL/GenBank/DDBJ whole genome shotgun (WGS) entry which is preliminary data.</text>
</comment>
<dbReference type="Pfam" id="PF08240">
    <property type="entry name" value="ADH_N"/>
    <property type="match status" value="1"/>
</dbReference>
<dbReference type="GO" id="GO:0016651">
    <property type="term" value="F:oxidoreductase activity, acting on NAD(P)H"/>
    <property type="evidence" value="ECO:0007669"/>
    <property type="project" value="TreeGrafter"/>
</dbReference>
<reference evidence="4 5" key="1">
    <citation type="submission" date="2019-08" db="EMBL/GenBank/DDBJ databases">
        <title>Genome of Phaeodactylibacter luteus.</title>
        <authorList>
            <person name="Bowman J.P."/>
        </authorList>
    </citation>
    <scope>NUCLEOTIDE SEQUENCE [LARGE SCALE GENOMIC DNA]</scope>
    <source>
        <strain evidence="4 5">KCTC 42180</strain>
    </source>
</reference>
<dbReference type="SUPFAM" id="SSF50129">
    <property type="entry name" value="GroES-like"/>
    <property type="match status" value="1"/>
</dbReference>
<dbReference type="AlphaFoldDB" id="A0A5C6RFL6"/>
<evidence type="ECO:0000313" key="4">
    <source>
        <dbReference type="EMBL" id="TXB60098.1"/>
    </source>
</evidence>
<name>A0A5C6RFL6_9BACT</name>
<evidence type="ECO:0000256" key="2">
    <source>
        <dbReference type="ARBA" id="ARBA00023002"/>
    </source>
</evidence>
<dbReference type="Gene3D" id="3.40.50.720">
    <property type="entry name" value="NAD(P)-binding Rossmann-like Domain"/>
    <property type="match status" value="1"/>
</dbReference>
<feature type="domain" description="Enoyl reductase (ER)" evidence="3">
    <location>
        <begin position="10"/>
        <end position="323"/>
    </location>
</feature>
<dbReference type="Gene3D" id="3.90.180.10">
    <property type="entry name" value="Medium-chain alcohol dehydrogenases, catalytic domain"/>
    <property type="match status" value="1"/>
</dbReference>
<evidence type="ECO:0000256" key="1">
    <source>
        <dbReference type="ARBA" id="ARBA00022857"/>
    </source>
</evidence>
<accession>A0A5C6RFL6</accession>
<proteinExistence type="predicted"/>
<evidence type="ECO:0000259" key="3">
    <source>
        <dbReference type="SMART" id="SM00829"/>
    </source>
</evidence>